<evidence type="ECO:0000259" key="7">
    <source>
        <dbReference type="Pfam" id="PF08281"/>
    </source>
</evidence>
<accession>A0ABP4STD9</accession>
<dbReference type="InterPro" id="IPR007627">
    <property type="entry name" value="RNA_pol_sigma70_r2"/>
</dbReference>
<dbReference type="PANTHER" id="PTHR43133:SF8">
    <property type="entry name" value="RNA POLYMERASE SIGMA FACTOR HI_1459-RELATED"/>
    <property type="match status" value="1"/>
</dbReference>
<dbReference type="Proteomes" id="UP001500618">
    <property type="component" value="Unassembled WGS sequence"/>
</dbReference>
<keyword evidence="2" id="KW-0805">Transcription regulation</keyword>
<reference evidence="9" key="1">
    <citation type="journal article" date="2019" name="Int. J. Syst. Evol. Microbiol.">
        <title>The Global Catalogue of Microorganisms (GCM) 10K type strain sequencing project: providing services to taxonomists for standard genome sequencing and annotation.</title>
        <authorList>
            <consortium name="The Broad Institute Genomics Platform"/>
            <consortium name="The Broad Institute Genome Sequencing Center for Infectious Disease"/>
            <person name="Wu L."/>
            <person name="Ma J."/>
        </authorList>
    </citation>
    <scope>NUCLEOTIDE SEQUENCE [LARGE SCALE GENOMIC DNA]</scope>
    <source>
        <strain evidence="9">JCM 14718</strain>
    </source>
</reference>
<dbReference type="InterPro" id="IPR039425">
    <property type="entry name" value="RNA_pol_sigma-70-like"/>
</dbReference>
<evidence type="ECO:0000313" key="9">
    <source>
        <dbReference type="Proteomes" id="UP001500618"/>
    </source>
</evidence>
<sequence>MNDPPGVRPDPAMRLLGLYDEALPRVYGYLLARSGSAAVAEEVTAEAFLAAVAACRKPDPPPLTVGWLIGVARHKLVDHWRAVGRDRQRVEPLADHDPGCDPWDVQLDITVAHQVLATLSYPHRAVLTLRYLDGLSVAEVGSCLDRTTHATEALLTRAKRAFRSAYEGKEGTR</sequence>
<dbReference type="SUPFAM" id="SSF88946">
    <property type="entry name" value="Sigma2 domain of RNA polymerase sigma factors"/>
    <property type="match status" value="1"/>
</dbReference>
<dbReference type="SUPFAM" id="SSF88659">
    <property type="entry name" value="Sigma3 and sigma4 domains of RNA polymerase sigma factors"/>
    <property type="match status" value="1"/>
</dbReference>
<evidence type="ECO:0000256" key="1">
    <source>
        <dbReference type="ARBA" id="ARBA00010641"/>
    </source>
</evidence>
<dbReference type="InterPro" id="IPR013249">
    <property type="entry name" value="RNA_pol_sigma70_r4_t2"/>
</dbReference>
<gene>
    <name evidence="8" type="ORF">GCM10009765_29060</name>
</gene>
<comment type="caution">
    <text evidence="8">The sequence shown here is derived from an EMBL/GenBank/DDBJ whole genome shotgun (WGS) entry which is preliminary data.</text>
</comment>
<keyword evidence="9" id="KW-1185">Reference proteome</keyword>
<feature type="domain" description="RNA polymerase sigma factor 70 region 4 type 2" evidence="7">
    <location>
        <begin position="113"/>
        <end position="161"/>
    </location>
</feature>
<evidence type="ECO:0000256" key="2">
    <source>
        <dbReference type="ARBA" id="ARBA00023015"/>
    </source>
</evidence>
<dbReference type="EMBL" id="BAAANY010000009">
    <property type="protein sequence ID" value="GAA1677944.1"/>
    <property type="molecule type" value="Genomic_DNA"/>
</dbReference>
<dbReference type="Pfam" id="PF08281">
    <property type="entry name" value="Sigma70_r4_2"/>
    <property type="match status" value="1"/>
</dbReference>
<organism evidence="8 9">
    <name type="scientific">Fodinicola feengrottensis</name>
    <dbReference type="NCBI Taxonomy" id="435914"/>
    <lineage>
        <taxon>Bacteria</taxon>
        <taxon>Bacillati</taxon>
        <taxon>Actinomycetota</taxon>
        <taxon>Actinomycetes</taxon>
        <taxon>Mycobacteriales</taxon>
        <taxon>Fodinicola</taxon>
    </lineage>
</organism>
<comment type="similarity">
    <text evidence="1">Belongs to the sigma-70 factor family. ECF subfamily.</text>
</comment>
<keyword evidence="4" id="KW-0238">DNA-binding</keyword>
<dbReference type="Gene3D" id="1.10.1740.10">
    <property type="match status" value="1"/>
</dbReference>
<proteinExistence type="inferred from homology"/>
<dbReference type="InterPro" id="IPR013324">
    <property type="entry name" value="RNA_pol_sigma_r3/r4-like"/>
</dbReference>
<evidence type="ECO:0000259" key="6">
    <source>
        <dbReference type="Pfam" id="PF04542"/>
    </source>
</evidence>
<keyword evidence="3" id="KW-0731">Sigma factor</keyword>
<dbReference type="InterPro" id="IPR013325">
    <property type="entry name" value="RNA_pol_sigma_r2"/>
</dbReference>
<protein>
    <submittedName>
        <fullName evidence="8">Sigma-70 family RNA polymerase sigma factor</fullName>
    </submittedName>
</protein>
<name>A0ABP4STD9_9ACTN</name>
<dbReference type="PANTHER" id="PTHR43133">
    <property type="entry name" value="RNA POLYMERASE ECF-TYPE SIGMA FACTO"/>
    <property type="match status" value="1"/>
</dbReference>
<evidence type="ECO:0000256" key="4">
    <source>
        <dbReference type="ARBA" id="ARBA00023125"/>
    </source>
</evidence>
<evidence type="ECO:0000256" key="3">
    <source>
        <dbReference type="ARBA" id="ARBA00023082"/>
    </source>
</evidence>
<dbReference type="InterPro" id="IPR014284">
    <property type="entry name" value="RNA_pol_sigma-70_dom"/>
</dbReference>
<dbReference type="InterPro" id="IPR036388">
    <property type="entry name" value="WH-like_DNA-bd_sf"/>
</dbReference>
<keyword evidence="5" id="KW-0804">Transcription</keyword>
<evidence type="ECO:0000256" key="5">
    <source>
        <dbReference type="ARBA" id="ARBA00023163"/>
    </source>
</evidence>
<dbReference type="NCBIfam" id="TIGR02937">
    <property type="entry name" value="sigma70-ECF"/>
    <property type="match status" value="1"/>
</dbReference>
<feature type="domain" description="RNA polymerase sigma-70 region 2" evidence="6">
    <location>
        <begin position="18"/>
        <end position="84"/>
    </location>
</feature>
<dbReference type="Gene3D" id="1.10.10.10">
    <property type="entry name" value="Winged helix-like DNA-binding domain superfamily/Winged helix DNA-binding domain"/>
    <property type="match status" value="1"/>
</dbReference>
<dbReference type="Pfam" id="PF04542">
    <property type="entry name" value="Sigma70_r2"/>
    <property type="match status" value="1"/>
</dbReference>
<evidence type="ECO:0000313" key="8">
    <source>
        <dbReference type="EMBL" id="GAA1677944.1"/>
    </source>
</evidence>